<dbReference type="PIRSF" id="PIRSF032184">
    <property type="entry name" value="ATPase_V1_H"/>
    <property type="match status" value="1"/>
</dbReference>
<evidence type="ECO:0000256" key="4">
    <source>
        <dbReference type="ARBA" id="ARBA00022781"/>
    </source>
</evidence>
<evidence type="ECO:0000259" key="6">
    <source>
        <dbReference type="Pfam" id="PF11698"/>
    </source>
</evidence>
<dbReference type="InterPro" id="IPR004908">
    <property type="entry name" value="ATPase_V1-cplx_hsu"/>
</dbReference>
<dbReference type="InterPro" id="IPR011989">
    <property type="entry name" value="ARM-like"/>
</dbReference>
<reference evidence="7 8" key="1">
    <citation type="submission" date="2024-04" db="EMBL/GenBank/DDBJ databases">
        <authorList>
            <person name="Fracassetti M."/>
        </authorList>
    </citation>
    <scope>NUCLEOTIDE SEQUENCE [LARGE SCALE GENOMIC DNA]</scope>
</reference>
<keyword evidence="5" id="KW-0406">Ion transport</keyword>
<evidence type="ECO:0000313" key="8">
    <source>
        <dbReference type="Proteomes" id="UP001497516"/>
    </source>
</evidence>
<dbReference type="PANTHER" id="PTHR10698">
    <property type="entry name" value="V-TYPE PROTON ATPASE SUBUNIT H"/>
    <property type="match status" value="1"/>
</dbReference>
<dbReference type="InterPro" id="IPR038497">
    <property type="entry name" value="ATPase_V1-cplx_hsu_C_sf"/>
</dbReference>
<dbReference type="Gene3D" id="1.25.10.10">
    <property type="entry name" value="Leucine-rich Repeat Variant"/>
    <property type="match status" value="1"/>
</dbReference>
<keyword evidence="4" id="KW-0375">Hydrogen ion transport</keyword>
<accession>A0AAV2GRH6</accession>
<gene>
    <name evidence="7" type="ORF">LTRI10_LOCUS51546</name>
</gene>
<feature type="domain" description="ATPase V1 complex subunit H C-terminal" evidence="6">
    <location>
        <begin position="330"/>
        <end position="409"/>
    </location>
</feature>
<evidence type="ECO:0000256" key="1">
    <source>
        <dbReference type="ARBA" id="ARBA00008613"/>
    </source>
</evidence>
<dbReference type="PANTHER" id="PTHR10698:SF0">
    <property type="entry name" value="V-TYPE PROTON ATPASE SUBUNIT H"/>
    <property type="match status" value="1"/>
</dbReference>
<comment type="similarity">
    <text evidence="1">Belongs to the V-ATPase H subunit family.</text>
</comment>
<keyword evidence="3" id="KW-0677">Repeat</keyword>
<dbReference type="Pfam" id="PF03224">
    <property type="entry name" value="V-ATPase_H_N"/>
    <property type="match status" value="1"/>
</dbReference>
<dbReference type="InterPro" id="IPR011987">
    <property type="entry name" value="ATPase_V1-cplx_hsu_C"/>
</dbReference>
<dbReference type="InterPro" id="IPR000225">
    <property type="entry name" value="Armadillo"/>
</dbReference>
<dbReference type="EMBL" id="OZ034822">
    <property type="protein sequence ID" value="CAL1412238.1"/>
    <property type="molecule type" value="Genomic_DNA"/>
</dbReference>
<evidence type="ECO:0000256" key="5">
    <source>
        <dbReference type="ARBA" id="ARBA00023065"/>
    </source>
</evidence>
<proteinExistence type="inferred from homology"/>
<evidence type="ECO:0000256" key="2">
    <source>
        <dbReference type="ARBA" id="ARBA00022448"/>
    </source>
</evidence>
<dbReference type="Gene3D" id="1.25.40.150">
    <property type="entry name" value="V-type ATPase, subunit H, C-terminal domain"/>
    <property type="match status" value="1"/>
</dbReference>
<protein>
    <recommendedName>
        <fullName evidence="6">ATPase V1 complex subunit H C-terminal domain-containing protein</fullName>
    </recommendedName>
</protein>
<dbReference type="Pfam" id="PF11698">
    <property type="entry name" value="V-ATPase_H_C"/>
    <property type="match status" value="1"/>
</dbReference>
<evidence type="ECO:0000313" key="7">
    <source>
        <dbReference type="EMBL" id="CAL1412238.1"/>
    </source>
</evidence>
<dbReference type="SMART" id="SM00185">
    <property type="entry name" value="ARM"/>
    <property type="match status" value="2"/>
</dbReference>
<keyword evidence="8" id="KW-1185">Reference proteome</keyword>
<dbReference type="GO" id="GO:0000221">
    <property type="term" value="C:vacuolar proton-transporting V-type ATPase, V1 domain"/>
    <property type="evidence" value="ECO:0007669"/>
    <property type="project" value="InterPro"/>
</dbReference>
<evidence type="ECO:0000256" key="3">
    <source>
        <dbReference type="ARBA" id="ARBA00022737"/>
    </source>
</evidence>
<dbReference type="AlphaFoldDB" id="A0AAV2GRH6"/>
<keyword evidence="2" id="KW-0813">Transport</keyword>
<dbReference type="GO" id="GO:0046961">
    <property type="term" value="F:proton-transporting ATPase activity, rotational mechanism"/>
    <property type="evidence" value="ECO:0007669"/>
    <property type="project" value="InterPro"/>
</dbReference>
<dbReference type="Proteomes" id="UP001497516">
    <property type="component" value="Chromosome 9"/>
</dbReference>
<dbReference type="InterPro" id="IPR016024">
    <property type="entry name" value="ARM-type_fold"/>
</dbReference>
<sequence length="420" mass="48010">MDHAELTTEQVLKRDIPWETYMMAKLIKGTDVQLLRRYDNKAESYTVQLLDHDGIAHIRVFVNILRDIFKEEIVEYVLALIDEMLTANPKRARLFHDKSLANEDTYEPFIRLLWKGNWFIQEKTCKILALVVSGREKTHESILANGGASNSNGKLTTIDNMLKGLVEWLCAQLKKPSHPSRAVPSAVSCLAVLLKEPVVRSSFVQADGVKLLMPLISPASTQQSIQLLYETCLCIWLLSFYEPAIEYLATSRTLPRLVEVVRSSTKEKVVRVVVLTFRNLLSKVTFGAQMVDLGLPQTVQNLKTQAWSDKDLLEALDQLEEGLKDNIKKLNSFEKFKQEVLLGHLDWSPMQKDLIFWRENINSFEENDFQILRVLITILGTSNDPRALAVACYDLSQFIQYHPEGRRLFLGAKYASFLHV</sequence>
<name>A0AAV2GRH6_9ROSI</name>
<organism evidence="7 8">
    <name type="scientific">Linum trigynum</name>
    <dbReference type="NCBI Taxonomy" id="586398"/>
    <lineage>
        <taxon>Eukaryota</taxon>
        <taxon>Viridiplantae</taxon>
        <taxon>Streptophyta</taxon>
        <taxon>Embryophyta</taxon>
        <taxon>Tracheophyta</taxon>
        <taxon>Spermatophyta</taxon>
        <taxon>Magnoliopsida</taxon>
        <taxon>eudicotyledons</taxon>
        <taxon>Gunneridae</taxon>
        <taxon>Pentapetalae</taxon>
        <taxon>rosids</taxon>
        <taxon>fabids</taxon>
        <taxon>Malpighiales</taxon>
        <taxon>Linaceae</taxon>
        <taxon>Linum</taxon>
    </lineage>
</organism>
<dbReference type="SUPFAM" id="SSF48371">
    <property type="entry name" value="ARM repeat"/>
    <property type="match status" value="1"/>
</dbReference>